<name>A0A5B9RCE2_9AGAM</name>
<keyword evidence="2" id="KW-0812">Transmembrane</keyword>
<keyword evidence="2" id="KW-1133">Transmembrane helix</keyword>
<proteinExistence type="predicted"/>
<dbReference type="InterPro" id="IPR035901">
    <property type="entry name" value="GIY-YIG_endonuc_sf"/>
</dbReference>
<evidence type="ECO:0000256" key="2">
    <source>
        <dbReference type="SAM" id="Phobius"/>
    </source>
</evidence>
<organism evidence="4">
    <name type="scientific">Porodaedalea pini</name>
    <dbReference type="NCBI Taxonomy" id="108901"/>
    <lineage>
        <taxon>Eukaryota</taxon>
        <taxon>Fungi</taxon>
        <taxon>Dikarya</taxon>
        <taxon>Basidiomycota</taxon>
        <taxon>Agaricomycotina</taxon>
        <taxon>Agaricomycetes</taxon>
        <taxon>Hymenochaetales</taxon>
        <taxon>Hymenochaetaceae</taxon>
        <taxon>Porodaedalea</taxon>
    </lineage>
</organism>
<dbReference type="AlphaFoldDB" id="A0A5B9RCE2"/>
<dbReference type="SMART" id="SM00465">
    <property type="entry name" value="GIYc"/>
    <property type="match status" value="1"/>
</dbReference>
<dbReference type="InterPro" id="IPR000305">
    <property type="entry name" value="GIY-YIG_endonuc"/>
</dbReference>
<dbReference type="EMBL" id="MK623257">
    <property type="protein sequence ID" value="QEG56979.1"/>
    <property type="molecule type" value="Genomic_DNA"/>
</dbReference>
<reference evidence="4" key="2">
    <citation type="submission" date="2019-03" db="EMBL/GenBank/DDBJ databases">
        <authorList>
            <person name="Lee H.-H."/>
            <person name="Tsai I.J."/>
        </authorList>
    </citation>
    <scope>NUCLEOTIDE SEQUENCE</scope>
    <source>
        <strain evidence="4">BCRC 35384</strain>
    </source>
</reference>
<dbReference type="SUPFAM" id="SSF82771">
    <property type="entry name" value="GIY-YIG endonuclease"/>
    <property type="match status" value="1"/>
</dbReference>
<accession>A0A5B9RCE2</accession>
<feature type="domain" description="GIY-YIG" evidence="3">
    <location>
        <begin position="104"/>
        <end position="202"/>
    </location>
</feature>
<dbReference type="GO" id="GO:0003677">
    <property type="term" value="F:DNA binding"/>
    <property type="evidence" value="ECO:0007669"/>
    <property type="project" value="InterPro"/>
</dbReference>
<dbReference type="CDD" id="cd10445">
    <property type="entry name" value="GIY-YIG_bI1_like"/>
    <property type="match status" value="1"/>
</dbReference>
<keyword evidence="2" id="KW-0472">Membrane</keyword>
<evidence type="ECO:0000256" key="1">
    <source>
        <dbReference type="ARBA" id="ARBA00010045"/>
    </source>
</evidence>
<dbReference type="InterPro" id="IPR006350">
    <property type="entry name" value="Intron_endoG1"/>
</dbReference>
<evidence type="ECO:0000313" key="4">
    <source>
        <dbReference type="EMBL" id="QEG56979.1"/>
    </source>
</evidence>
<keyword evidence="4" id="KW-0496">Mitochondrion</keyword>
<gene>
    <name evidence="4" type="ORF">PPIT_000095</name>
</gene>
<dbReference type="Pfam" id="PF07460">
    <property type="entry name" value="NUMOD3"/>
    <property type="match status" value="1"/>
</dbReference>
<evidence type="ECO:0000259" key="3">
    <source>
        <dbReference type="SMART" id="SM00465"/>
    </source>
</evidence>
<feature type="transmembrane region" description="Helical" evidence="2">
    <location>
        <begin position="9"/>
        <end position="31"/>
    </location>
</feature>
<protein>
    <recommendedName>
        <fullName evidence="3">GIY-YIG domain-containing protein</fullName>
    </recommendedName>
</protein>
<geneLocation type="mitochondrion" evidence="4"/>
<dbReference type="InterPro" id="IPR003611">
    <property type="entry name" value="NUMOD3"/>
</dbReference>
<comment type="similarity">
    <text evidence="1">To endonucleases of group I introns of fungi and phage.</text>
</comment>
<reference evidence="4" key="1">
    <citation type="journal article" date="2019" name="Genome Biol. Evol.">
        <title>Evidence of extensive intraspecific noncoding reshuffling in a 169-kb mitochondrial genome of a basidiomycetous fungus.</title>
        <authorList>
            <person name="Lee H.H."/>
            <person name="Ke H.M."/>
            <person name="Lin C.I."/>
            <person name="Lee T.J."/>
            <person name="Chung C.L."/>
            <person name="Tsai I.J."/>
        </authorList>
    </citation>
    <scope>NUCLEOTIDE SEQUENCE</scope>
    <source>
        <strain evidence="4">BCRC 35384</strain>
    </source>
</reference>
<dbReference type="GO" id="GO:0004519">
    <property type="term" value="F:endonuclease activity"/>
    <property type="evidence" value="ECO:0007669"/>
    <property type="project" value="InterPro"/>
</dbReference>
<feature type="transmembrane region" description="Helical" evidence="2">
    <location>
        <begin position="37"/>
        <end position="59"/>
    </location>
</feature>
<dbReference type="NCBIfam" id="TIGR01453">
    <property type="entry name" value="grpIintron_endo"/>
    <property type="match status" value="1"/>
</dbReference>
<sequence>MNISKKSQILVFNLIILTYLIFVNLELVPVISHPQAGALTGGLVLTNLISNVIPISISLKYRKIKNIKFPNGPHIKPQWLNTPIRVYDNPNYYRNLIGSYNKKRSVIYQWINLITGKMYVGSAWNGSSRLLSYWTPSILRRKYPIYHNINYYGMHNFALAILEDLGTSGSVTKDFILSREQYYLDILFNNYPDLVINLAKVAGSTKGYKHKPDFGLSRLGKLNPMFGVVKSKEFIDMQNRDRSGSNNPLFGKIKSPSTIAKLTKLVYVYNCIDMSLIGVFSTVNCAKNFNMGKDTLTKYIKSGLPYKGKIFSRAKLY</sequence>
<dbReference type="SUPFAM" id="SSF64496">
    <property type="entry name" value="DNA-binding domain of intron-encoded endonucleases"/>
    <property type="match status" value="1"/>
</dbReference>
<dbReference type="Gene3D" id="3.40.1440.10">
    <property type="entry name" value="GIY-YIG endonuclease"/>
    <property type="match status" value="1"/>
</dbReference>